<keyword evidence="5" id="KW-0540">Nuclease</keyword>
<dbReference type="OrthoDB" id="425619at2759"/>
<dbReference type="SUPFAM" id="SSF56672">
    <property type="entry name" value="DNA/RNA polymerases"/>
    <property type="match status" value="1"/>
</dbReference>
<accession>A0A4C1U1F6</accession>
<protein>
    <recommendedName>
        <fullName evidence="1">RNA-directed DNA polymerase</fullName>
        <ecNumber evidence="1">2.7.7.49</ecNumber>
    </recommendedName>
</protein>
<keyword evidence="4" id="KW-0548">Nucleotidyltransferase</keyword>
<dbReference type="GO" id="GO:0004519">
    <property type="term" value="F:endonuclease activity"/>
    <property type="evidence" value="ECO:0007669"/>
    <property type="project" value="UniProtKB-KW"/>
</dbReference>
<dbReference type="FunFam" id="3.30.70.270:FF:000020">
    <property type="entry name" value="Transposon Tf2-6 polyprotein-like Protein"/>
    <property type="match status" value="1"/>
</dbReference>
<dbReference type="InterPro" id="IPR043502">
    <property type="entry name" value="DNA/RNA_pol_sf"/>
</dbReference>
<dbReference type="Gene3D" id="3.30.70.270">
    <property type="match status" value="2"/>
</dbReference>
<comment type="caution">
    <text evidence="11">The sequence shown here is derived from an EMBL/GenBank/DDBJ whole genome shotgun (WGS) entry which is preliminary data.</text>
</comment>
<proteinExistence type="predicted"/>
<keyword evidence="6" id="KW-0255">Endonuclease</keyword>
<dbReference type="InterPro" id="IPR050951">
    <property type="entry name" value="Retrovirus_Pol_polyprotein"/>
</dbReference>
<evidence type="ECO:0000256" key="9">
    <source>
        <dbReference type="ARBA" id="ARBA00023268"/>
    </source>
</evidence>
<reference evidence="11 12" key="1">
    <citation type="journal article" date="2019" name="Commun. Biol.">
        <title>The bagworm genome reveals a unique fibroin gene that provides high tensile strength.</title>
        <authorList>
            <person name="Kono N."/>
            <person name="Nakamura H."/>
            <person name="Ohtoshi R."/>
            <person name="Tomita M."/>
            <person name="Numata K."/>
            <person name="Arakawa K."/>
        </authorList>
    </citation>
    <scope>NUCLEOTIDE SEQUENCE [LARGE SCALE GENOMIC DNA]</scope>
</reference>
<keyword evidence="12" id="KW-1185">Reference proteome</keyword>
<dbReference type="AlphaFoldDB" id="A0A4C1U1F6"/>
<sequence>MEAELDKMLCENVIEECESPWLHQLYWYQRKTVLFDFALITDGLMPLQEQVGVKSEDQDKTAFVTPFGTFRFKRMPFGLRNAPATFQRLIDSFEQHLIDLRAVFDRLREFNLHANRPKCVFAKETVKYLGHIITPQGIAPDPDKINAIVHMKEPTTVKHLKSVLQTCSWFRKFVPNFSQVAQPLTMLTKKNQSWKWEEAQRTAFHELKRSLTSPPILIQPNYDFPFVLRTDASDYALGAALLQGRLPMTSVHCLR</sequence>
<dbReference type="InterPro" id="IPR043128">
    <property type="entry name" value="Rev_trsase/Diguanyl_cyclase"/>
</dbReference>
<dbReference type="EMBL" id="BGZK01000114">
    <property type="protein sequence ID" value="GBP20017.1"/>
    <property type="molecule type" value="Genomic_DNA"/>
</dbReference>
<evidence type="ECO:0000256" key="5">
    <source>
        <dbReference type="ARBA" id="ARBA00022722"/>
    </source>
</evidence>
<evidence type="ECO:0000256" key="7">
    <source>
        <dbReference type="ARBA" id="ARBA00022801"/>
    </source>
</evidence>
<gene>
    <name evidence="11" type="primary">pol</name>
    <name evidence="11" type="ORF">EVAR_13783_1</name>
</gene>
<dbReference type="GO" id="GO:0006508">
    <property type="term" value="P:proteolysis"/>
    <property type="evidence" value="ECO:0007669"/>
    <property type="project" value="UniProtKB-KW"/>
</dbReference>
<dbReference type="EC" id="2.7.7.49" evidence="1"/>
<dbReference type="PANTHER" id="PTHR37984">
    <property type="entry name" value="PROTEIN CBG26694"/>
    <property type="match status" value="1"/>
</dbReference>
<keyword evidence="3" id="KW-0808">Transferase</keyword>
<dbReference type="InterPro" id="IPR041577">
    <property type="entry name" value="RT_RNaseH_2"/>
</dbReference>
<dbReference type="Pfam" id="PF17919">
    <property type="entry name" value="RT_RNaseH_2"/>
    <property type="match status" value="1"/>
</dbReference>
<evidence type="ECO:0000256" key="2">
    <source>
        <dbReference type="ARBA" id="ARBA00022670"/>
    </source>
</evidence>
<name>A0A4C1U1F6_EUMVA</name>
<dbReference type="GO" id="GO:0003964">
    <property type="term" value="F:RNA-directed DNA polymerase activity"/>
    <property type="evidence" value="ECO:0007669"/>
    <property type="project" value="UniProtKB-KW"/>
</dbReference>
<keyword evidence="2" id="KW-0645">Protease</keyword>
<dbReference type="CDD" id="cd01647">
    <property type="entry name" value="RT_LTR"/>
    <property type="match status" value="1"/>
</dbReference>
<evidence type="ECO:0000256" key="6">
    <source>
        <dbReference type="ARBA" id="ARBA00022759"/>
    </source>
</evidence>
<dbReference type="PANTHER" id="PTHR37984:SF5">
    <property type="entry name" value="PROTEIN NYNRIN-LIKE"/>
    <property type="match status" value="1"/>
</dbReference>
<evidence type="ECO:0000259" key="10">
    <source>
        <dbReference type="Pfam" id="PF17919"/>
    </source>
</evidence>
<dbReference type="Proteomes" id="UP000299102">
    <property type="component" value="Unassembled WGS sequence"/>
</dbReference>
<evidence type="ECO:0000313" key="12">
    <source>
        <dbReference type="Proteomes" id="UP000299102"/>
    </source>
</evidence>
<keyword evidence="7" id="KW-0378">Hydrolase</keyword>
<keyword evidence="9" id="KW-0511">Multifunctional enzyme</keyword>
<evidence type="ECO:0000313" key="11">
    <source>
        <dbReference type="EMBL" id="GBP20017.1"/>
    </source>
</evidence>
<evidence type="ECO:0000256" key="8">
    <source>
        <dbReference type="ARBA" id="ARBA00022918"/>
    </source>
</evidence>
<dbReference type="STRING" id="151549.A0A4C1U1F6"/>
<keyword evidence="8" id="KW-0695">RNA-directed DNA polymerase</keyword>
<evidence type="ECO:0000256" key="1">
    <source>
        <dbReference type="ARBA" id="ARBA00012493"/>
    </source>
</evidence>
<dbReference type="GO" id="GO:0008233">
    <property type="term" value="F:peptidase activity"/>
    <property type="evidence" value="ECO:0007669"/>
    <property type="project" value="UniProtKB-KW"/>
</dbReference>
<feature type="domain" description="Reverse transcriptase/retrotransposon-derived protein RNase H-like" evidence="10">
    <location>
        <begin position="196"/>
        <end position="244"/>
    </location>
</feature>
<dbReference type="FunFam" id="3.10.10.10:FF:000007">
    <property type="entry name" value="Retrovirus-related Pol polyprotein from transposon 17.6-like Protein"/>
    <property type="match status" value="1"/>
</dbReference>
<evidence type="ECO:0000256" key="4">
    <source>
        <dbReference type="ARBA" id="ARBA00022695"/>
    </source>
</evidence>
<organism evidence="11 12">
    <name type="scientific">Eumeta variegata</name>
    <name type="common">Bagworm moth</name>
    <name type="synonym">Eumeta japonica</name>
    <dbReference type="NCBI Taxonomy" id="151549"/>
    <lineage>
        <taxon>Eukaryota</taxon>
        <taxon>Metazoa</taxon>
        <taxon>Ecdysozoa</taxon>
        <taxon>Arthropoda</taxon>
        <taxon>Hexapoda</taxon>
        <taxon>Insecta</taxon>
        <taxon>Pterygota</taxon>
        <taxon>Neoptera</taxon>
        <taxon>Endopterygota</taxon>
        <taxon>Lepidoptera</taxon>
        <taxon>Glossata</taxon>
        <taxon>Ditrysia</taxon>
        <taxon>Tineoidea</taxon>
        <taxon>Psychidae</taxon>
        <taxon>Oiketicinae</taxon>
        <taxon>Eumeta</taxon>
    </lineage>
</organism>
<dbReference type="Gene3D" id="3.10.10.10">
    <property type="entry name" value="HIV Type 1 Reverse Transcriptase, subunit A, domain 1"/>
    <property type="match status" value="1"/>
</dbReference>
<evidence type="ECO:0000256" key="3">
    <source>
        <dbReference type="ARBA" id="ARBA00022679"/>
    </source>
</evidence>